<evidence type="ECO:0000313" key="2">
    <source>
        <dbReference type="Proteomes" id="UP000225706"/>
    </source>
</evidence>
<accession>A0A2B4SNI2</accession>
<gene>
    <name evidence="1" type="ORF">AWC38_SpisGene3738</name>
</gene>
<reference evidence="2" key="1">
    <citation type="journal article" date="2017" name="bioRxiv">
        <title>Comparative analysis of the genomes of Stylophora pistillata and Acropora digitifera provides evidence for extensive differences between species of corals.</title>
        <authorList>
            <person name="Voolstra C.R."/>
            <person name="Li Y."/>
            <person name="Liew Y.J."/>
            <person name="Baumgarten S."/>
            <person name="Zoccola D."/>
            <person name="Flot J.-F."/>
            <person name="Tambutte S."/>
            <person name="Allemand D."/>
            <person name="Aranda M."/>
        </authorList>
    </citation>
    <scope>NUCLEOTIDE SEQUENCE [LARGE SCALE GENOMIC DNA]</scope>
</reference>
<evidence type="ECO:0000313" key="1">
    <source>
        <dbReference type="EMBL" id="PFX31451.1"/>
    </source>
</evidence>
<dbReference type="AlphaFoldDB" id="A0A2B4SNI2"/>
<dbReference type="SUPFAM" id="SSF50969">
    <property type="entry name" value="YVTN repeat-like/Quinoprotein amine dehydrogenase"/>
    <property type="match status" value="1"/>
</dbReference>
<name>A0A2B4SNI2_STYPI</name>
<keyword evidence="2" id="KW-1185">Reference proteome</keyword>
<comment type="caution">
    <text evidence="1">The sequence shown here is derived from an EMBL/GenBank/DDBJ whole genome shotgun (WGS) entry which is preliminary data.</text>
</comment>
<protein>
    <submittedName>
        <fullName evidence="1">Uncharacterized protein</fullName>
    </submittedName>
</protein>
<dbReference type="InterPro" id="IPR015943">
    <property type="entry name" value="WD40/YVTN_repeat-like_dom_sf"/>
</dbReference>
<dbReference type="OrthoDB" id="6085115at2759"/>
<dbReference type="InterPro" id="IPR011044">
    <property type="entry name" value="Quino_amine_DH_bsu"/>
</dbReference>
<proteinExistence type="predicted"/>
<organism evidence="1 2">
    <name type="scientific">Stylophora pistillata</name>
    <name type="common">Smooth cauliflower coral</name>
    <dbReference type="NCBI Taxonomy" id="50429"/>
    <lineage>
        <taxon>Eukaryota</taxon>
        <taxon>Metazoa</taxon>
        <taxon>Cnidaria</taxon>
        <taxon>Anthozoa</taxon>
        <taxon>Hexacorallia</taxon>
        <taxon>Scleractinia</taxon>
        <taxon>Astrocoeniina</taxon>
        <taxon>Pocilloporidae</taxon>
        <taxon>Stylophora</taxon>
    </lineage>
</organism>
<dbReference type="EMBL" id="LSMT01000035">
    <property type="protein sequence ID" value="PFX31451.1"/>
    <property type="molecule type" value="Genomic_DNA"/>
</dbReference>
<dbReference type="Gene3D" id="2.130.10.10">
    <property type="entry name" value="YVTN repeat-like/Quinoprotein amine dehydrogenase"/>
    <property type="match status" value="1"/>
</dbReference>
<dbReference type="Proteomes" id="UP000225706">
    <property type="component" value="Unassembled WGS sequence"/>
</dbReference>
<sequence>MENFIGRLEHLTQVVLRYVIGKPITSHTNLYKYKTLRNTVKETIATGGYPYDLYYLPWLEEVWVHTWSNSTFDVISTAGSLRKTHTAIKAHVQPGWTHGYMYADQQIEDGKVGYVTHMFNPGIHQLDLSSKTYKDFVNVSNYGCRGTFNFAYSLVNKHGFFDCFRSKTLLELDMATDQVVRSYNFTGVPYASKYGRYIVTLYKSVNESTNMLLASEVVILAVSDEDSAPNQKPTVKISGGVSKLVFDPNNIAVAYISLVYLDKIAVLDLNSLQVSYIDGVGSVLTAPGMHSVSRSLVVAGPWIVTPATANNSVAVINMASREVEGMVQGVVQGLRMIAVRQKVPVPSYAAEFIHFSPLKLIFTLLFALQVTVG</sequence>